<sequence length="106" mass="12341">MKTGTSNYTPKCLEFAKYFKGMQGVTTHQSEDIDYNDFSGTVYVNRYEFVCIDQMEESGYMVYINNPNGHDGEQLVFGYYKTFGRALKKAAAIVEKREYPKPIEFW</sequence>
<protein>
    <submittedName>
        <fullName evidence="1">Uncharacterized protein</fullName>
    </submittedName>
</protein>
<evidence type="ECO:0000313" key="1">
    <source>
        <dbReference type="EMBL" id="DAF89693.1"/>
    </source>
</evidence>
<organism evidence="1">
    <name type="scientific">Siphoviridae sp. ctCS019</name>
    <dbReference type="NCBI Taxonomy" id="2825378"/>
    <lineage>
        <taxon>Viruses</taxon>
        <taxon>Duplodnaviria</taxon>
        <taxon>Heunggongvirae</taxon>
        <taxon>Uroviricota</taxon>
        <taxon>Caudoviricetes</taxon>
    </lineage>
</organism>
<proteinExistence type="predicted"/>
<reference evidence="1" key="1">
    <citation type="journal article" date="2021" name="Proc. Natl. Acad. Sci. U.S.A.">
        <title>A Catalog of Tens of Thousands of Viruses from Human Metagenomes Reveals Hidden Associations with Chronic Diseases.</title>
        <authorList>
            <person name="Tisza M.J."/>
            <person name="Buck C.B."/>
        </authorList>
    </citation>
    <scope>NUCLEOTIDE SEQUENCE</scope>
    <source>
        <strain evidence="1">CtCS019</strain>
    </source>
</reference>
<name>A0A8S5U5J9_9CAUD</name>
<accession>A0A8S5U5J9</accession>
<dbReference type="EMBL" id="BK016015">
    <property type="protein sequence ID" value="DAF89693.1"/>
    <property type="molecule type" value="Genomic_DNA"/>
</dbReference>